<dbReference type="FunFam" id="3.40.50.720:FF:000304">
    <property type="entry name" value="UDP-glucose 4,6-dehydratase"/>
    <property type="match status" value="1"/>
</dbReference>
<dbReference type="AlphaFoldDB" id="A0A1V5MFA3"/>
<dbReference type="PANTHER" id="PTHR43000">
    <property type="entry name" value="DTDP-D-GLUCOSE 4,6-DEHYDRATASE-RELATED"/>
    <property type="match status" value="1"/>
</dbReference>
<dbReference type="SUPFAM" id="SSF51735">
    <property type="entry name" value="NAD(P)-binding Rossmann-fold domains"/>
    <property type="match status" value="1"/>
</dbReference>
<keyword evidence="6 7" id="KW-0456">Lyase</keyword>
<comment type="similarity">
    <text evidence="3 7">Belongs to the NAD(P)-dependent epimerase/dehydratase family. dTDP-glucose dehydratase subfamily.</text>
</comment>
<evidence type="ECO:0000256" key="6">
    <source>
        <dbReference type="ARBA" id="ARBA00023239"/>
    </source>
</evidence>
<proteinExistence type="inferred from homology"/>
<evidence type="ECO:0000256" key="5">
    <source>
        <dbReference type="ARBA" id="ARBA00023027"/>
    </source>
</evidence>
<evidence type="ECO:0000259" key="8">
    <source>
        <dbReference type="Pfam" id="PF16363"/>
    </source>
</evidence>
<dbReference type="Gene3D" id="3.40.50.720">
    <property type="entry name" value="NAD(P)-binding Rossmann-like Domain"/>
    <property type="match status" value="1"/>
</dbReference>
<dbReference type="InterPro" id="IPR016040">
    <property type="entry name" value="NAD(P)-bd_dom"/>
</dbReference>
<feature type="domain" description="NAD(P)-binding" evidence="8">
    <location>
        <begin position="4"/>
        <end position="301"/>
    </location>
</feature>
<accession>A0A1V5MFA3</accession>
<sequence length="320" mass="35416">MKLLVTGGCGFIGSNFILHVLRSHPGDRVVNLDKLTYAGNPANLAEIKGDPGYEFVRGDICDARLAAEVLAGCDAVVNFAAESHVDRSIREPDPFLLTNFIGTGVLLEAARRLKIPRFLHISTDEVYGPMDSGQADESAPLHPSSPYSASKAAADHLCLAYHATYRLPVLVTRSSNNYGPRQYPEKLVPLCILRALAGGELPLYGDGQNRRDWLYVEDNCRAIDLLLRQGREGEIYNIAGGRELSNLEVAGRILELAGRPPARVTFVADRPGHDRRYGINWEKLKGMGWRPEVSFEEGLARTLDWFRKNPGREARRPNGK</sequence>
<protein>
    <recommendedName>
        <fullName evidence="4 7">dTDP-glucose 4,6-dehydratase</fullName>
        <ecNumber evidence="4 7">4.2.1.46</ecNumber>
    </recommendedName>
</protein>
<comment type="caution">
    <text evidence="9">The sequence shown here is derived from an EMBL/GenBank/DDBJ whole genome shotgun (WGS) entry which is preliminary data.</text>
</comment>
<evidence type="ECO:0000256" key="4">
    <source>
        <dbReference type="ARBA" id="ARBA00011990"/>
    </source>
</evidence>
<dbReference type="Gene3D" id="3.90.25.10">
    <property type="entry name" value="UDP-galactose 4-epimerase, domain 1"/>
    <property type="match status" value="1"/>
</dbReference>
<dbReference type="InterPro" id="IPR036291">
    <property type="entry name" value="NAD(P)-bd_dom_sf"/>
</dbReference>
<comment type="catalytic activity">
    <reaction evidence="1 7">
        <text>dTDP-alpha-D-glucose = dTDP-4-dehydro-6-deoxy-alpha-D-glucose + H2O</text>
        <dbReference type="Rhea" id="RHEA:17221"/>
        <dbReference type="ChEBI" id="CHEBI:15377"/>
        <dbReference type="ChEBI" id="CHEBI:57477"/>
        <dbReference type="ChEBI" id="CHEBI:57649"/>
        <dbReference type="EC" id="4.2.1.46"/>
    </reaction>
</comment>
<evidence type="ECO:0000313" key="9">
    <source>
        <dbReference type="EMBL" id="OPZ91923.1"/>
    </source>
</evidence>
<dbReference type="Proteomes" id="UP000485484">
    <property type="component" value="Unassembled WGS sequence"/>
</dbReference>
<dbReference type="EMBL" id="MWAK01000143">
    <property type="protein sequence ID" value="OPZ91923.1"/>
    <property type="molecule type" value="Genomic_DNA"/>
</dbReference>
<dbReference type="GO" id="GO:0008460">
    <property type="term" value="F:dTDP-glucose 4,6-dehydratase activity"/>
    <property type="evidence" value="ECO:0007669"/>
    <property type="project" value="UniProtKB-EC"/>
</dbReference>
<name>A0A1V5MFA3_UNCT6</name>
<evidence type="ECO:0000256" key="3">
    <source>
        <dbReference type="ARBA" id="ARBA00008178"/>
    </source>
</evidence>
<dbReference type="CDD" id="cd05246">
    <property type="entry name" value="dTDP_GD_SDR_e"/>
    <property type="match status" value="1"/>
</dbReference>
<organism evidence="9">
    <name type="scientific">candidate division TA06 bacterium ADurb.Bin417</name>
    <dbReference type="NCBI Taxonomy" id="1852828"/>
    <lineage>
        <taxon>Bacteria</taxon>
        <taxon>Bacteria division TA06</taxon>
    </lineage>
</organism>
<dbReference type="EC" id="4.2.1.46" evidence="4 7"/>
<dbReference type="NCBIfam" id="TIGR01181">
    <property type="entry name" value="dTDP_gluc_dehyt"/>
    <property type="match status" value="1"/>
</dbReference>
<keyword evidence="5" id="KW-0520">NAD</keyword>
<evidence type="ECO:0000256" key="7">
    <source>
        <dbReference type="RuleBase" id="RU004473"/>
    </source>
</evidence>
<evidence type="ECO:0000256" key="2">
    <source>
        <dbReference type="ARBA" id="ARBA00001911"/>
    </source>
</evidence>
<evidence type="ECO:0000256" key="1">
    <source>
        <dbReference type="ARBA" id="ARBA00001539"/>
    </source>
</evidence>
<dbReference type="Pfam" id="PF16363">
    <property type="entry name" value="GDP_Man_Dehyd"/>
    <property type="match status" value="1"/>
</dbReference>
<gene>
    <name evidence="9" type="primary">strE</name>
    <name evidence="9" type="ORF">BWY73_00976</name>
</gene>
<dbReference type="GO" id="GO:0009225">
    <property type="term" value="P:nucleotide-sugar metabolic process"/>
    <property type="evidence" value="ECO:0007669"/>
    <property type="project" value="InterPro"/>
</dbReference>
<comment type="cofactor">
    <cofactor evidence="2 7">
        <name>NAD(+)</name>
        <dbReference type="ChEBI" id="CHEBI:57540"/>
    </cofactor>
</comment>
<dbReference type="InterPro" id="IPR005888">
    <property type="entry name" value="dTDP_Gluc_deHydtase"/>
</dbReference>
<reference evidence="9" key="1">
    <citation type="submission" date="2017-02" db="EMBL/GenBank/DDBJ databases">
        <title>Delving into the versatile metabolic prowess of the omnipresent phylum Bacteroidetes.</title>
        <authorList>
            <person name="Nobu M.K."/>
            <person name="Mei R."/>
            <person name="Narihiro T."/>
            <person name="Kuroda K."/>
            <person name="Liu W.-T."/>
        </authorList>
    </citation>
    <scope>NUCLEOTIDE SEQUENCE</scope>
    <source>
        <strain evidence="9">ADurb.Bin417</strain>
    </source>
</reference>